<evidence type="ECO:0000313" key="1">
    <source>
        <dbReference type="EMBL" id="GMT03865.1"/>
    </source>
</evidence>
<evidence type="ECO:0000313" key="2">
    <source>
        <dbReference type="Proteomes" id="UP001432027"/>
    </source>
</evidence>
<dbReference type="Proteomes" id="UP001432027">
    <property type="component" value="Unassembled WGS sequence"/>
</dbReference>
<sequence>MGLRRDESVIERIRFALANVSINDLNFFTKEKFNRSSTVPILNYIRNCSIEHLFLSCGVYKYLLDNGSFFTEAVRLVSSVEVRVEAGMRRESPESEYWTNVRSQLERTANVSLTLRTRTVDNWTESVCAIIVVAREDDFRLEERVPRANYHDENPFPSRHIHS</sequence>
<reference evidence="1" key="1">
    <citation type="submission" date="2023-10" db="EMBL/GenBank/DDBJ databases">
        <title>Genome assembly of Pristionchus species.</title>
        <authorList>
            <person name="Yoshida K."/>
            <person name="Sommer R.J."/>
        </authorList>
    </citation>
    <scope>NUCLEOTIDE SEQUENCE</scope>
    <source>
        <strain evidence="1">RS0144</strain>
    </source>
</reference>
<dbReference type="AlphaFoldDB" id="A0AAV5UC10"/>
<gene>
    <name evidence="1" type="ORF">PENTCL1PPCAC_26039</name>
</gene>
<comment type="caution">
    <text evidence="1">The sequence shown here is derived from an EMBL/GenBank/DDBJ whole genome shotgun (WGS) entry which is preliminary data.</text>
</comment>
<protein>
    <submittedName>
        <fullName evidence="1">Uncharacterized protein</fullName>
    </submittedName>
</protein>
<name>A0AAV5UC10_9BILA</name>
<keyword evidence="2" id="KW-1185">Reference proteome</keyword>
<dbReference type="EMBL" id="BTSX01000006">
    <property type="protein sequence ID" value="GMT03865.1"/>
    <property type="molecule type" value="Genomic_DNA"/>
</dbReference>
<proteinExistence type="predicted"/>
<organism evidence="1 2">
    <name type="scientific">Pristionchus entomophagus</name>
    <dbReference type="NCBI Taxonomy" id="358040"/>
    <lineage>
        <taxon>Eukaryota</taxon>
        <taxon>Metazoa</taxon>
        <taxon>Ecdysozoa</taxon>
        <taxon>Nematoda</taxon>
        <taxon>Chromadorea</taxon>
        <taxon>Rhabditida</taxon>
        <taxon>Rhabditina</taxon>
        <taxon>Diplogasteromorpha</taxon>
        <taxon>Diplogasteroidea</taxon>
        <taxon>Neodiplogasteridae</taxon>
        <taxon>Pristionchus</taxon>
    </lineage>
</organism>
<accession>A0AAV5UC10</accession>